<sequence length="44" mass="5522">MRFRFILIDSTRTRTVFLCNLLRDSHEAQFGVFFFEFNLYIFYF</sequence>
<dbReference type="AlphaFoldDB" id="M3ET87"/>
<proteinExistence type="predicted"/>
<reference evidence="1 2" key="1">
    <citation type="submission" date="2013-01" db="EMBL/GenBank/DDBJ databases">
        <authorList>
            <person name="Harkins D.M."/>
            <person name="Durkin A.S."/>
            <person name="Brinkac L.M."/>
            <person name="Haft D.H."/>
            <person name="Selengut J.D."/>
            <person name="Sanka R."/>
            <person name="DePew J."/>
            <person name="Purushe J."/>
            <person name="Tulsiani S.M."/>
            <person name="Graham G.C."/>
            <person name="Burns M.-A."/>
            <person name="Dohnt M.F."/>
            <person name="Smythe L.D."/>
            <person name="McKay D.B."/>
            <person name="Craig S.B."/>
            <person name="Vinetz J.M."/>
            <person name="Sutton G.G."/>
            <person name="Nierman W.C."/>
            <person name="Fouts D.E."/>
        </authorList>
    </citation>
    <scope>NUCLEOTIDE SEQUENCE [LARGE SCALE GENOMIC DNA]</scope>
    <source>
        <strain evidence="1 2">LT2116</strain>
    </source>
</reference>
<protein>
    <submittedName>
        <fullName evidence="1">Uncharacterized protein</fullName>
    </submittedName>
</protein>
<evidence type="ECO:0000313" key="1">
    <source>
        <dbReference type="EMBL" id="EMF84268.1"/>
    </source>
</evidence>
<dbReference type="EMBL" id="AHOR02000005">
    <property type="protein sequence ID" value="EMF84268.1"/>
    <property type="molecule type" value="Genomic_DNA"/>
</dbReference>
<evidence type="ECO:0000313" key="2">
    <source>
        <dbReference type="Proteomes" id="UP000011770"/>
    </source>
</evidence>
<gene>
    <name evidence="1" type="ORF">LEP1GSC188_4034</name>
</gene>
<accession>M3ET87</accession>
<organism evidence="1 2">
    <name type="scientific">Leptospira weilii serovar Topaz str. LT2116</name>
    <dbReference type="NCBI Taxonomy" id="1088540"/>
    <lineage>
        <taxon>Bacteria</taxon>
        <taxon>Pseudomonadati</taxon>
        <taxon>Spirochaetota</taxon>
        <taxon>Spirochaetia</taxon>
        <taxon>Leptospirales</taxon>
        <taxon>Leptospiraceae</taxon>
        <taxon>Leptospira</taxon>
    </lineage>
</organism>
<name>M3ET87_9LEPT</name>
<dbReference type="Proteomes" id="UP000011770">
    <property type="component" value="Unassembled WGS sequence"/>
</dbReference>
<comment type="caution">
    <text evidence="1">The sequence shown here is derived from an EMBL/GenBank/DDBJ whole genome shotgun (WGS) entry which is preliminary data.</text>
</comment>